<proteinExistence type="predicted"/>
<evidence type="ECO:0000313" key="2">
    <source>
        <dbReference type="EMBL" id="CAE6724011.1"/>
    </source>
</evidence>
<keyword evidence="3" id="KW-1185">Reference proteome</keyword>
<evidence type="ECO:0000313" key="3">
    <source>
        <dbReference type="Proteomes" id="UP000675880"/>
    </source>
</evidence>
<protein>
    <submittedName>
        <fullName evidence="2">Uncharacterized protein</fullName>
    </submittedName>
</protein>
<reference evidence="2 3" key="1">
    <citation type="submission" date="2021-02" db="EMBL/GenBank/DDBJ databases">
        <authorList>
            <person name="Han P."/>
        </authorList>
    </citation>
    <scope>NUCLEOTIDE SEQUENCE [LARGE SCALE GENOMIC DNA]</scope>
    <source>
        <strain evidence="2">Candidatus Nitrospira sp. ZN2</strain>
    </source>
</reference>
<dbReference type="RefSeq" id="WP_213041397.1">
    <property type="nucleotide sequence ID" value="NZ_CAJNBJ010000002.1"/>
</dbReference>
<feature type="transmembrane region" description="Helical" evidence="1">
    <location>
        <begin position="22"/>
        <end position="44"/>
    </location>
</feature>
<comment type="caution">
    <text evidence="2">The sequence shown here is derived from an EMBL/GenBank/DDBJ whole genome shotgun (WGS) entry which is preliminary data.</text>
</comment>
<keyword evidence="1" id="KW-0812">Transmembrane</keyword>
<evidence type="ECO:0000256" key="1">
    <source>
        <dbReference type="SAM" id="Phobius"/>
    </source>
</evidence>
<keyword evidence="1" id="KW-1133">Transmembrane helix</keyword>
<gene>
    <name evidence="2" type="ORF">NSPZN2_100007</name>
</gene>
<sequence length="134" mass="14688">MNVTSLGLSWNSRYLELEPTELAIAVVAALLVGGAALYVLLKVLRSKPVKLLGMGLLIGAVALVGWLAIDRHQQDERTRVSEIWSRTFENSAITDFESCVVHRTPRNPGAQYRVEVVTECGDVAKAIKEGLEAR</sequence>
<organism evidence="2 3">
    <name type="scientific">Nitrospira defluvii</name>
    <dbReference type="NCBI Taxonomy" id="330214"/>
    <lineage>
        <taxon>Bacteria</taxon>
        <taxon>Pseudomonadati</taxon>
        <taxon>Nitrospirota</taxon>
        <taxon>Nitrospiria</taxon>
        <taxon>Nitrospirales</taxon>
        <taxon>Nitrospiraceae</taxon>
        <taxon>Nitrospira</taxon>
    </lineage>
</organism>
<dbReference type="EMBL" id="CAJNBJ010000002">
    <property type="protein sequence ID" value="CAE6724011.1"/>
    <property type="molecule type" value="Genomic_DNA"/>
</dbReference>
<feature type="transmembrane region" description="Helical" evidence="1">
    <location>
        <begin position="51"/>
        <end position="69"/>
    </location>
</feature>
<accession>A0ABM8QYV8</accession>
<dbReference type="Proteomes" id="UP000675880">
    <property type="component" value="Unassembled WGS sequence"/>
</dbReference>
<keyword evidence="1" id="KW-0472">Membrane</keyword>
<name>A0ABM8QYV8_9BACT</name>